<dbReference type="AlphaFoldDB" id="A0A378PR11"/>
<dbReference type="InterPro" id="IPR001155">
    <property type="entry name" value="OxRdtase_FMN_N"/>
</dbReference>
<evidence type="ECO:0000313" key="6">
    <source>
        <dbReference type="Proteomes" id="UP001163283"/>
    </source>
</evidence>
<dbReference type="GO" id="GO:0010181">
    <property type="term" value="F:FMN binding"/>
    <property type="evidence" value="ECO:0007669"/>
    <property type="project" value="InterPro"/>
</dbReference>
<dbReference type="EMBL" id="CP087781">
    <property type="protein sequence ID" value="UZA51586.1"/>
    <property type="molecule type" value="Genomic_DNA"/>
</dbReference>
<dbReference type="EMBL" id="CP087830">
    <property type="protein sequence ID" value="UZA03184.1"/>
    <property type="molecule type" value="Genomic_DNA"/>
</dbReference>
<organism evidence="2 5">
    <name type="scientific">Moraxella bovis</name>
    <dbReference type="NCBI Taxonomy" id="476"/>
    <lineage>
        <taxon>Bacteria</taxon>
        <taxon>Pseudomonadati</taxon>
        <taxon>Pseudomonadota</taxon>
        <taxon>Gammaproteobacteria</taxon>
        <taxon>Moraxellales</taxon>
        <taxon>Moraxellaceae</taxon>
        <taxon>Moraxella</taxon>
    </lineage>
</organism>
<gene>
    <name evidence="3" type="ORF">LP092_14895</name>
    <name evidence="4" type="ORF">LP129_14115</name>
    <name evidence="2" type="ORF">NCTC9426_00725</name>
</gene>
<sequence>MNDTTPLFTPFTLNNGVEIKNRLVVAPMTHHASNPDGTLSDKKWAFLAYLSQRRLWYTQAVKPLSGNRPPIMRAIWQA</sequence>
<dbReference type="Gene3D" id="3.20.20.70">
    <property type="entry name" value="Aldolase class I"/>
    <property type="match status" value="1"/>
</dbReference>
<reference evidence="2 5" key="1">
    <citation type="submission" date="2018-06" db="EMBL/GenBank/DDBJ databases">
        <authorList>
            <consortium name="Pathogen Informatics"/>
            <person name="Doyle S."/>
        </authorList>
    </citation>
    <scope>NUCLEOTIDE SEQUENCE [LARGE SCALE GENOMIC DNA]</scope>
    <source>
        <strain evidence="2 5">NCTC9426</strain>
    </source>
</reference>
<dbReference type="InterPro" id="IPR013785">
    <property type="entry name" value="Aldolase_TIM"/>
</dbReference>
<reference evidence="3 6" key="2">
    <citation type="journal article" date="2022" name="BMC Microbiol.">
        <title>Whole genome sequencing of Moraxella bovis strains from North America reveals two genotypes with different genetic determinants.</title>
        <authorList>
            <person name="Wynn E.L."/>
            <person name="Hille M.M."/>
            <person name="Loy J.D."/>
            <person name="Schuller G."/>
            <person name="Kuhn K.L."/>
            <person name="Dickey A.M."/>
            <person name="Bono J.L."/>
            <person name="Clawson M.L."/>
        </authorList>
    </citation>
    <scope>NUCLEOTIDE SEQUENCE [LARGE SCALE GENOMIC DNA]</scope>
    <source>
        <strain evidence="3">SAM102599</strain>
        <strain evidence="4 6">SAM57978</strain>
    </source>
</reference>
<accession>A0A378PR11</accession>
<evidence type="ECO:0000313" key="4">
    <source>
        <dbReference type="EMBL" id="UZA51586.1"/>
    </source>
</evidence>
<dbReference type="Proteomes" id="UP000254133">
    <property type="component" value="Unassembled WGS sequence"/>
</dbReference>
<evidence type="ECO:0000313" key="5">
    <source>
        <dbReference type="Proteomes" id="UP000254133"/>
    </source>
</evidence>
<evidence type="ECO:0000313" key="2">
    <source>
        <dbReference type="EMBL" id="STY90701.1"/>
    </source>
</evidence>
<keyword evidence="7" id="KW-1185">Reference proteome</keyword>
<protein>
    <submittedName>
        <fullName evidence="2">NADH:flavin oxidoreductase / NADH oxidase family</fullName>
    </submittedName>
</protein>
<dbReference type="SUPFAM" id="SSF51395">
    <property type="entry name" value="FMN-linked oxidoreductases"/>
    <property type="match status" value="1"/>
</dbReference>
<evidence type="ECO:0000313" key="3">
    <source>
        <dbReference type="EMBL" id="UZA03184.1"/>
    </source>
</evidence>
<dbReference type="GO" id="GO:0016491">
    <property type="term" value="F:oxidoreductase activity"/>
    <property type="evidence" value="ECO:0007669"/>
    <property type="project" value="InterPro"/>
</dbReference>
<feature type="domain" description="NADH:flavin oxidoreductase/NADH oxidase N-terminal" evidence="1">
    <location>
        <begin position="7"/>
        <end position="53"/>
    </location>
</feature>
<dbReference type="Pfam" id="PF00724">
    <property type="entry name" value="Oxidored_FMN"/>
    <property type="match status" value="1"/>
</dbReference>
<dbReference type="Proteomes" id="UP001163632">
    <property type="component" value="Chromosome"/>
</dbReference>
<name>A0A378PR11_MORBO</name>
<proteinExistence type="predicted"/>
<evidence type="ECO:0000259" key="1">
    <source>
        <dbReference type="Pfam" id="PF00724"/>
    </source>
</evidence>
<dbReference type="EMBL" id="UGPZ01000002">
    <property type="protein sequence ID" value="STY90701.1"/>
    <property type="molecule type" value="Genomic_DNA"/>
</dbReference>
<evidence type="ECO:0000313" key="7">
    <source>
        <dbReference type="Proteomes" id="UP001163632"/>
    </source>
</evidence>
<dbReference type="Proteomes" id="UP001163283">
    <property type="component" value="Chromosome"/>
</dbReference>